<dbReference type="Gene3D" id="1.10.1200.10">
    <property type="entry name" value="ACP-like"/>
    <property type="match status" value="1"/>
</dbReference>
<dbReference type="InterPro" id="IPR009081">
    <property type="entry name" value="PP-bd_ACP"/>
</dbReference>
<dbReference type="Gene3D" id="3.40.50.720">
    <property type="entry name" value="NAD(P)-binding Rossmann-like Domain"/>
    <property type="match status" value="1"/>
</dbReference>
<dbReference type="RefSeq" id="XP_025373914.1">
    <property type="nucleotide sequence ID" value="XM_025525399.1"/>
</dbReference>
<dbReference type="SMART" id="SM00823">
    <property type="entry name" value="PKS_PP"/>
    <property type="match status" value="1"/>
</dbReference>
<dbReference type="SUPFAM" id="SSF47336">
    <property type="entry name" value="ACP-like"/>
    <property type="match status" value="1"/>
</dbReference>
<evidence type="ECO:0000256" key="2">
    <source>
        <dbReference type="ARBA" id="ARBA00022553"/>
    </source>
</evidence>
<dbReference type="InterPro" id="IPR013968">
    <property type="entry name" value="PKS_KR"/>
</dbReference>
<keyword evidence="1" id="KW-0596">Phosphopantetheine</keyword>
<dbReference type="GO" id="GO:0031177">
    <property type="term" value="F:phosphopantetheine binding"/>
    <property type="evidence" value="ECO:0007669"/>
    <property type="project" value="InterPro"/>
</dbReference>
<dbReference type="Pfam" id="PF00550">
    <property type="entry name" value="PP-binding"/>
    <property type="match status" value="1"/>
</dbReference>
<dbReference type="GeneID" id="37047315"/>
<dbReference type="InParanoid" id="A0A316YAQ5"/>
<dbReference type="OrthoDB" id="2898237at2759"/>
<evidence type="ECO:0000313" key="5">
    <source>
        <dbReference type="Proteomes" id="UP000245768"/>
    </source>
</evidence>
<accession>A0A316YAQ5</accession>
<evidence type="ECO:0000313" key="4">
    <source>
        <dbReference type="EMBL" id="PWN86716.1"/>
    </source>
</evidence>
<dbReference type="EMBL" id="KZ819643">
    <property type="protein sequence ID" value="PWN86716.1"/>
    <property type="molecule type" value="Genomic_DNA"/>
</dbReference>
<dbReference type="InterPro" id="IPR036736">
    <property type="entry name" value="ACP-like_sf"/>
</dbReference>
<dbReference type="AlphaFoldDB" id="A0A316YAQ5"/>
<evidence type="ECO:0000259" key="3">
    <source>
        <dbReference type="PROSITE" id="PS50075"/>
    </source>
</evidence>
<feature type="domain" description="Carrier" evidence="3">
    <location>
        <begin position="172"/>
        <end position="249"/>
    </location>
</feature>
<dbReference type="Pfam" id="PF08659">
    <property type="entry name" value="KR"/>
    <property type="match status" value="1"/>
</dbReference>
<gene>
    <name evidence="4" type="ORF">FA10DRAFT_304822</name>
</gene>
<reference evidence="4 5" key="1">
    <citation type="journal article" date="2018" name="Mol. Biol. Evol.">
        <title>Broad Genomic Sampling Reveals a Smut Pathogenic Ancestry of the Fungal Clade Ustilaginomycotina.</title>
        <authorList>
            <person name="Kijpornyongpan T."/>
            <person name="Mondo S.J."/>
            <person name="Barry K."/>
            <person name="Sandor L."/>
            <person name="Lee J."/>
            <person name="Lipzen A."/>
            <person name="Pangilinan J."/>
            <person name="LaButti K."/>
            <person name="Hainaut M."/>
            <person name="Henrissat B."/>
            <person name="Grigoriev I.V."/>
            <person name="Spatafora J.W."/>
            <person name="Aime M.C."/>
        </authorList>
    </citation>
    <scope>NUCLEOTIDE SEQUENCE [LARGE SCALE GENOMIC DNA]</scope>
    <source>
        <strain evidence="4 5">MCA 4198</strain>
    </source>
</reference>
<proteinExistence type="predicted"/>
<dbReference type="InterPro" id="IPR020806">
    <property type="entry name" value="PKS_PP-bd"/>
</dbReference>
<organism evidence="4 5">
    <name type="scientific">Acaromyces ingoldii</name>
    <dbReference type="NCBI Taxonomy" id="215250"/>
    <lineage>
        <taxon>Eukaryota</taxon>
        <taxon>Fungi</taxon>
        <taxon>Dikarya</taxon>
        <taxon>Basidiomycota</taxon>
        <taxon>Ustilaginomycotina</taxon>
        <taxon>Exobasidiomycetes</taxon>
        <taxon>Exobasidiales</taxon>
        <taxon>Cryptobasidiaceae</taxon>
        <taxon>Acaromyces</taxon>
    </lineage>
</organism>
<sequence length="325" mass="35573">MDAVDGVATRQLCADNDLQGAFFLPLALFDKRLNDLTTADFEHVSRPKLHGLEDLLRHLTEDAWLIATASLLSLHGSQVPANYSATNIPGEERVALEGLGGRGLLHGRDATVAMGDTVMLHWDVVPGLFLSLRAQHSLCRQLDISLLARFKGAMRHLCIHLMNQRISTHTCMAASVSMRSLFAMHLDMDPNEVRDDNALKNYGFDSLSASRLSAAIRQHFGVDVSQLQLLSDANLGRLEALAATAGHHLPLQNRESRELDADDCVVTLNNVADGQNLFILHGGGIVIRHFATGLLGCHFPSLAADEILQNYADQIRRVQPQGRTA</sequence>
<keyword evidence="5" id="KW-1185">Reference proteome</keyword>
<dbReference type="PROSITE" id="PS50075">
    <property type="entry name" value="CARRIER"/>
    <property type="match status" value="1"/>
</dbReference>
<dbReference type="Proteomes" id="UP000245768">
    <property type="component" value="Unassembled WGS sequence"/>
</dbReference>
<keyword evidence="2" id="KW-0597">Phosphoprotein</keyword>
<evidence type="ECO:0000256" key="1">
    <source>
        <dbReference type="ARBA" id="ARBA00022450"/>
    </source>
</evidence>
<name>A0A316YAQ5_9BASI</name>
<protein>
    <recommendedName>
        <fullName evidence="3">Carrier domain-containing protein</fullName>
    </recommendedName>
</protein>